<gene>
    <name evidence="10" type="ORF">HAU20_06225</name>
    <name evidence="9" type="ORF">HAU43_04420</name>
</gene>
<evidence type="ECO:0000256" key="7">
    <source>
        <dbReference type="ARBA" id="ARBA00023136"/>
    </source>
</evidence>
<organism evidence="10 11">
    <name type="scientific">Weissella confusa</name>
    <name type="common">Lactobacillus confusus</name>
    <dbReference type="NCBI Taxonomy" id="1583"/>
    <lineage>
        <taxon>Bacteria</taxon>
        <taxon>Bacillati</taxon>
        <taxon>Bacillota</taxon>
        <taxon>Bacilli</taxon>
        <taxon>Lactobacillales</taxon>
        <taxon>Lactobacillaceae</taxon>
        <taxon>Weissella</taxon>
    </lineage>
</organism>
<feature type="transmembrane region" description="Helical" evidence="8">
    <location>
        <begin position="359"/>
        <end position="376"/>
    </location>
</feature>
<dbReference type="GO" id="GO:0005283">
    <property type="term" value="F:amino acid:sodium symporter activity"/>
    <property type="evidence" value="ECO:0007669"/>
    <property type="project" value="InterPro"/>
</dbReference>
<dbReference type="Gene3D" id="1.20.1740.10">
    <property type="entry name" value="Amino acid/polyamine transporter I"/>
    <property type="match status" value="1"/>
</dbReference>
<keyword evidence="6 8" id="KW-1133">Transmembrane helix</keyword>
<protein>
    <submittedName>
        <fullName evidence="10">Amino acid permease</fullName>
    </submittedName>
</protein>
<evidence type="ECO:0000256" key="2">
    <source>
        <dbReference type="ARBA" id="ARBA00009261"/>
    </source>
</evidence>
<reference evidence="10 11" key="2">
    <citation type="journal article" date="2021" name="Int. J. Food Microbiol.">
        <title>Safety demonstration of a microbial species for use in the food chain: Weissella confusa.</title>
        <authorList>
            <person name="Bourdichon F."/>
            <person name="Patrone V."/>
            <person name="Fontana A."/>
            <person name="Milani G."/>
            <person name="Morelli L."/>
        </authorList>
    </citation>
    <scope>NUCLEOTIDE SEQUENCE [LARGE SCALE GENOMIC DNA]</scope>
    <source>
        <strain evidence="9">CCUG 30943</strain>
        <strain evidence="10 11">CCUG 43002</strain>
    </source>
</reference>
<dbReference type="PIRSF" id="PIRSF006060">
    <property type="entry name" value="AA_transporter"/>
    <property type="match status" value="1"/>
</dbReference>
<feature type="transmembrane region" description="Helical" evidence="8">
    <location>
        <begin position="414"/>
        <end position="433"/>
    </location>
</feature>
<keyword evidence="4" id="KW-1003">Cell membrane</keyword>
<feature type="transmembrane region" description="Helical" evidence="8">
    <location>
        <begin position="92"/>
        <end position="113"/>
    </location>
</feature>
<dbReference type="GO" id="GO:0005886">
    <property type="term" value="C:plasma membrane"/>
    <property type="evidence" value="ECO:0007669"/>
    <property type="project" value="UniProtKB-SubCell"/>
</dbReference>
<reference evidence="10" key="1">
    <citation type="submission" date="2020-02" db="EMBL/GenBank/DDBJ databases">
        <authorList>
            <person name="Fontana A."/>
            <person name="Patrone V."/>
            <person name="Morelli L."/>
        </authorList>
    </citation>
    <scope>NUCLEOTIDE SEQUENCE</scope>
    <source>
        <strain evidence="9">CCUG 30943</strain>
        <strain evidence="10">CCUG 43002</strain>
    </source>
</reference>
<dbReference type="AlphaFoldDB" id="A0A3R6CGE6"/>
<evidence type="ECO:0000256" key="3">
    <source>
        <dbReference type="ARBA" id="ARBA00022448"/>
    </source>
</evidence>
<evidence type="ECO:0000256" key="8">
    <source>
        <dbReference type="SAM" id="Phobius"/>
    </source>
</evidence>
<evidence type="ECO:0000256" key="5">
    <source>
        <dbReference type="ARBA" id="ARBA00022692"/>
    </source>
</evidence>
<keyword evidence="3" id="KW-0813">Transport</keyword>
<dbReference type="InterPro" id="IPR002293">
    <property type="entry name" value="AA/rel_permease1"/>
</dbReference>
<dbReference type="PANTHER" id="PTHR43243">
    <property type="entry name" value="INNER MEMBRANE TRANSPORTER YGJI-RELATED"/>
    <property type="match status" value="1"/>
</dbReference>
<accession>A0A3R6CGE6</accession>
<keyword evidence="7 8" id="KW-0472">Membrane</keyword>
<feature type="transmembrane region" description="Helical" evidence="8">
    <location>
        <begin position="187"/>
        <end position="207"/>
    </location>
</feature>
<comment type="similarity">
    <text evidence="2">Belongs to the alanine or glycine:cation symporter (AGCS) (TC 2.A.25) family.</text>
</comment>
<dbReference type="PRINTS" id="PR00175">
    <property type="entry name" value="NAALASMPORT"/>
</dbReference>
<keyword evidence="11" id="KW-1185">Reference proteome</keyword>
<evidence type="ECO:0000256" key="1">
    <source>
        <dbReference type="ARBA" id="ARBA00004651"/>
    </source>
</evidence>
<keyword evidence="5 8" id="KW-0812">Transmembrane</keyword>
<dbReference type="PANTHER" id="PTHR43243:SF4">
    <property type="entry name" value="CATIONIC AMINO ACID TRANSPORTER 4"/>
    <property type="match status" value="1"/>
</dbReference>
<feature type="transmembrane region" description="Helical" evidence="8">
    <location>
        <begin position="439"/>
        <end position="457"/>
    </location>
</feature>
<feature type="transmembrane region" description="Helical" evidence="8">
    <location>
        <begin position="382"/>
        <end position="402"/>
    </location>
</feature>
<feature type="transmembrane region" description="Helical" evidence="8">
    <location>
        <begin position="306"/>
        <end position="329"/>
    </location>
</feature>
<dbReference type="Pfam" id="PF13520">
    <property type="entry name" value="AA_permease_2"/>
    <property type="match status" value="1"/>
</dbReference>
<feature type="transmembrane region" description="Helical" evidence="8">
    <location>
        <begin position="155"/>
        <end position="175"/>
    </location>
</feature>
<evidence type="ECO:0000313" key="9">
    <source>
        <dbReference type="EMBL" id="MBJ7632333.1"/>
    </source>
</evidence>
<feature type="transmembrane region" description="Helical" evidence="8">
    <location>
        <begin position="260"/>
        <end position="286"/>
    </location>
</feature>
<evidence type="ECO:0000313" key="11">
    <source>
        <dbReference type="Proteomes" id="UP000728106"/>
    </source>
</evidence>
<dbReference type="EMBL" id="JAAOCX010000004">
    <property type="protein sequence ID" value="MBJ7632333.1"/>
    <property type="molecule type" value="Genomic_DNA"/>
</dbReference>
<feature type="transmembrane region" description="Helical" evidence="8">
    <location>
        <begin position="60"/>
        <end position="80"/>
    </location>
</feature>
<sequence>MSLLKRMFRKESLETYLKSDAHFSKSLTAKDLIGLGIGAVIGTGIFILPGTVAATTAGPGVIFSFIIAAVVSGLVAMAYSETASAMPVAGSAYSYGNVIFGEVIGWILGWALILEYALGVAAVSTGWSAYFANLMSPFFKLPTALSGAYNPAEGTVVNIVAVVIVLLIGLLLRGGMTESKRVQNAMVLLKIGIIILFIIVGFFFIKADNLTPLIPKRMDGAFGIQGVFAGTSMVFFAFLGFDALSATAAEVKNPKRDMPIGIIGTLIVAAVLYGLVALVLTGMVHYSKLNVADPAAFAMQQVGQHWAALIITIGALIGMFTMMVTMLYASSRLIYAVGRDGLLPGGLGKLSKQGEPERALGIATIVVAFFGGFVPLEKLVDLVNMGTLLAFMVVSLGILPLRKRADVRQDGYKMPGYPVLPILSALFTFFLITQLHLETLVAALVWFVLGIILYLTYGMKHSRMN</sequence>
<evidence type="ECO:0000313" key="10">
    <source>
        <dbReference type="EMBL" id="MBJ7638983.1"/>
    </source>
</evidence>
<evidence type="ECO:0000256" key="4">
    <source>
        <dbReference type="ARBA" id="ARBA00022475"/>
    </source>
</evidence>
<feature type="transmembrane region" description="Helical" evidence="8">
    <location>
        <begin position="227"/>
        <end position="248"/>
    </location>
</feature>
<dbReference type="InterPro" id="IPR001463">
    <property type="entry name" value="Na/Ala_symport"/>
</dbReference>
<comment type="subcellular location">
    <subcellularLocation>
        <location evidence="1">Cell membrane</location>
        <topology evidence="1">Multi-pass membrane protein</topology>
    </subcellularLocation>
</comment>
<dbReference type="RefSeq" id="WP_118704134.1">
    <property type="nucleotide sequence ID" value="NZ_ALXH01000152.1"/>
</dbReference>
<feature type="transmembrane region" description="Helical" evidence="8">
    <location>
        <begin position="32"/>
        <end position="54"/>
    </location>
</feature>
<name>A0A3R6CGE6_WEICO</name>
<evidence type="ECO:0000256" key="6">
    <source>
        <dbReference type="ARBA" id="ARBA00022989"/>
    </source>
</evidence>
<dbReference type="EMBL" id="JAAOCP010000006">
    <property type="protein sequence ID" value="MBJ7638983.1"/>
    <property type="molecule type" value="Genomic_DNA"/>
</dbReference>
<comment type="caution">
    <text evidence="10">The sequence shown here is derived from an EMBL/GenBank/DDBJ whole genome shotgun (WGS) entry which is preliminary data.</text>
</comment>
<proteinExistence type="inferred from homology"/>
<dbReference type="Proteomes" id="UP000808038">
    <property type="component" value="Unassembled WGS sequence"/>
</dbReference>
<dbReference type="Proteomes" id="UP000728106">
    <property type="component" value="Unassembled WGS sequence"/>
</dbReference>